<dbReference type="InterPro" id="IPR000565">
    <property type="entry name" value="Topo_IIA_B"/>
</dbReference>
<dbReference type="AlphaFoldDB" id="D0LFL2"/>
<dbReference type="InterPro" id="IPR002288">
    <property type="entry name" value="DNA_gyrase_B_C"/>
</dbReference>
<dbReference type="PROSITE" id="PS50880">
    <property type="entry name" value="TOPRIM"/>
    <property type="match status" value="1"/>
</dbReference>
<comment type="function">
    <text evidence="10">A type II topoisomerase that negatively supercoils closed circular double-stranded (ds) DNA in an ATP-dependent manner to modulate DNA topology and maintain chromosomes in an underwound state. Negative supercoiling favors strand separation, and DNA replication, transcription, recombination and repair, all of which involve strand separation. Also able to catalyze the interconversion of other topological isomers of dsDNA rings, including catenanes and knotted rings. Type II topoisomerases break and join 2 DNA strands simultaneously in an ATP-dependent manner.</text>
</comment>
<evidence type="ECO:0000256" key="4">
    <source>
        <dbReference type="ARBA" id="ARBA00022741"/>
    </source>
</evidence>
<reference evidence="12 13" key="1">
    <citation type="journal article" date="2010" name="Stand. Genomic Sci.">
        <title>Complete genome sequence of Haliangium ochraceum type strain (SMP-2).</title>
        <authorList>
            <consortium name="US DOE Joint Genome Institute (JGI-PGF)"/>
            <person name="Ivanova N."/>
            <person name="Daum C."/>
            <person name="Lang E."/>
            <person name="Abt B."/>
            <person name="Kopitz M."/>
            <person name="Saunders E."/>
            <person name="Lapidus A."/>
            <person name="Lucas S."/>
            <person name="Glavina Del Rio T."/>
            <person name="Nolan M."/>
            <person name="Tice H."/>
            <person name="Copeland A."/>
            <person name="Cheng J.F."/>
            <person name="Chen F."/>
            <person name="Bruce D."/>
            <person name="Goodwin L."/>
            <person name="Pitluck S."/>
            <person name="Mavromatis K."/>
            <person name="Pati A."/>
            <person name="Mikhailova N."/>
            <person name="Chen A."/>
            <person name="Palaniappan K."/>
            <person name="Land M."/>
            <person name="Hauser L."/>
            <person name="Chang Y.J."/>
            <person name="Jeffries C.D."/>
            <person name="Detter J.C."/>
            <person name="Brettin T."/>
            <person name="Rohde M."/>
            <person name="Goker M."/>
            <person name="Bristow J."/>
            <person name="Markowitz V."/>
            <person name="Eisen J.A."/>
            <person name="Hugenholtz P."/>
            <person name="Kyrpides N.C."/>
            <person name="Klenk H.P."/>
        </authorList>
    </citation>
    <scope>NUCLEOTIDE SEQUENCE [LARGE SCALE GENOMIC DNA]</scope>
    <source>
        <strain evidence="13">DSM 14365 / CIP 107738 / JCM 11303 / AJ 13395 / SMP-2</strain>
    </source>
</reference>
<dbReference type="GO" id="GO:0005694">
    <property type="term" value="C:chromosome"/>
    <property type="evidence" value="ECO:0007669"/>
    <property type="project" value="InterPro"/>
</dbReference>
<evidence type="ECO:0000256" key="9">
    <source>
        <dbReference type="ARBA" id="ARBA00023235"/>
    </source>
</evidence>
<evidence type="ECO:0000256" key="1">
    <source>
        <dbReference type="ARBA" id="ARBA00000185"/>
    </source>
</evidence>
<comment type="catalytic activity">
    <reaction evidence="1 10">
        <text>ATP-dependent breakage, passage and rejoining of double-stranded DNA.</text>
        <dbReference type="EC" id="5.6.2.2"/>
    </reaction>
</comment>
<dbReference type="InterPro" id="IPR034160">
    <property type="entry name" value="TOPRIM_GyrB"/>
</dbReference>
<evidence type="ECO:0000256" key="7">
    <source>
        <dbReference type="ARBA" id="ARBA00023029"/>
    </source>
</evidence>
<dbReference type="Gene3D" id="3.30.230.10">
    <property type="match status" value="1"/>
</dbReference>
<dbReference type="InterPro" id="IPR014721">
    <property type="entry name" value="Ribsml_uS5_D2-typ_fold_subgr"/>
</dbReference>
<evidence type="ECO:0000313" key="12">
    <source>
        <dbReference type="EMBL" id="ACY12646.1"/>
    </source>
</evidence>
<dbReference type="NCBIfam" id="NF004189">
    <property type="entry name" value="PRK05644.1"/>
    <property type="match status" value="1"/>
</dbReference>
<dbReference type="InterPro" id="IPR011557">
    <property type="entry name" value="GyrB"/>
</dbReference>
<dbReference type="Proteomes" id="UP000001880">
    <property type="component" value="Chromosome"/>
</dbReference>
<dbReference type="SUPFAM" id="SSF55874">
    <property type="entry name" value="ATPase domain of HSP90 chaperone/DNA topoisomerase II/histidine kinase"/>
    <property type="match status" value="1"/>
</dbReference>
<evidence type="ECO:0000256" key="10">
    <source>
        <dbReference type="HAMAP-Rule" id="MF_01898"/>
    </source>
</evidence>
<keyword evidence="10" id="KW-0963">Cytoplasm</keyword>
<dbReference type="InterPro" id="IPR036890">
    <property type="entry name" value="HATPase_C_sf"/>
</dbReference>
<feature type="site" description="Interaction with DNA" evidence="10">
    <location>
        <position position="458"/>
    </location>
</feature>
<feature type="site" description="Interaction with DNA" evidence="10">
    <location>
        <position position="461"/>
    </location>
</feature>
<dbReference type="eggNOG" id="COG0187">
    <property type="taxonomic scope" value="Bacteria"/>
</dbReference>
<dbReference type="Pfam" id="PF00204">
    <property type="entry name" value="DNA_gyraseB"/>
    <property type="match status" value="1"/>
</dbReference>
<dbReference type="SMART" id="SM00387">
    <property type="entry name" value="HATPase_c"/>
    <property type="match status" value="1"/>
</dbReference>
<evidence type="ECO:0000313" key="13">
    <source>
        <dbReference type="Proteomes" id="UP000001880"/>
    </source>
</evidence>
<dbReference type="GO" id="GO:0005737">
    <property type="term" value="C:cytoplasm"/>
    <property type="evidence" value="ECO:0007669"/>
    <property type="project" value="UniProtKB-SubCell"/>
</dbReference>
<proteinExistence type="inferred from homology"/>
<dbReference type="InterPro" id="IPR013759">
    <property type="entry name" value="Topo_IIA_B_C"/>
</dbReference>
<dbReference type="Pfam" id="PF00986">
    <property type="entry name" value="DNA_gyraseB_C"/>
    <property type="match status" value="1"/>
</dbReference>
<sequence>MADPTVTPANDATEYDADSITVLKGLEAVRKRPGMYIGDTDDGSGLHHMVHEVVDNAVDEALAGYCDRVDITIHSDNSITVEDNGRGIPVAVHKDEGRPAAELVMTVLHAGGKFNQNSYKVSGGLHGVGVSVVNALSRTLKLEIRREGKVYFQEYRQGIPVSDLRSTGTTDRRGTKITFLPDPEVFKQTEFSFGALSQRFRELSYLNSGLTIAITDERESQQQVFCYEGGMASFVADLNANKNPVTEVVAFTDEREGVTVDIAMQWNDSYAEQINCFTNTIKNKDGGTHLTGFRQGLTRTVNAYAAENKLLKELKGNNLSGEDLREGLVAVISVKVADPKFSNQPKDKLVSSEVAGAVAAVVNDKLQSFFEHNPKDARSIIQKAVVAARARDAARKAREMVQRKGALEYTSLPGKLADCQERDPSKCELFIVEGESAGGSAKQGRDREFQAILPLKGKILNVERARMDKMLSSQEIVTLITALGCGIGPEKDMGRLRYHRIVIMTDADVDGSHIRTLLLTFFFRQYPEIIENNHLYIAQPPLFKVKRGKSETYLKNEHSLEDYVLDLVSKELVVRGTSGDGAGGDDAGPEITGEALHAFIKDTNEYRRHYTQLDKRGDSRLFASFIEGGEFTEQDLASEEGVERVRAGMRAYLEAHHKDLADLEFELVRDEEHSVYALRAPLEGGNVRRDTIIGRDLLQTREVEEIARLTKSLDATLRGPYVLVHKGEDIGTVTTLDELAEAVEAVGRKGLSIQRYKGLGEMNSDQLWDTTMCPDQRTLLQVRIDAREEAADVFSVLMGDLVEPRRHFIENNALNVRNLDI</sequence>
<dbReference type="HAMAP" id="MF_01898">
    <property type="entry name" value="GyrB"/>
    <property type="match status" value="1"/>
</dbReference>
<keyword evidence="3 10" id="KW-0479">Metal-binding</keyword>
<dbReference type="HOGENOM" id="CLU_006146_4_1_7"/>
<evidence type="ECO:0000256" key="6">
    <source>
        <dbReference type="ARBA" id="ARBA00022842"/>
    </source>
</evidence>
<dbReference type="InterPro" id="IPR013760">
    <property type="entry name" value="Topo_IIA-like_dom_sf"/>
</dbReference>
<feature type="binding site" evidence="10">
    <location>
        <position position="508"/>
    </location>
    <ligand>
        <name>Mg(2+)</name>
        <dbReference type="ChEBI" id="CHEBI:18420"/>
        <label>2</label>
    </ligand>
</feature>
<dbReference type="SMART" id="SM00433">
    <property type="entry name" value="TOP2c"/>
    <property type="match status" value="1"/>
</dbReference>
<dbReference type="Gene3D" id="3.30.565.10">
    <property type="entry name" value="Histidine kinase-like ATPase, C-terminal domain"/>
    <property type="match status" value="1"/>
</dbReference>
<dbReference type="CDD" id="cd03366">
    <property type="entry name" value="TOPRIM_TopoIIA_GyrB"/>
    <property type="match status" value="1"/>
</dbReference>
<dbReference type="Pfam" id="PF01751">
    <property type="entry name" value="Toprim"/>
    <property type="match status" value="1"/>
</dbReference>
<dbReference type="GO" id="GO:0006261">
    <property type="term" value="P:DNA-templated DNA replication"/>
    <property type="evidence" value="ECO:0007669"/>
    <property type="project" value="UniProtKB-UniRule"/>
</dbReference>
<dbReference type="GO" id="GO:0006265">
    <property type="term" value="P:DNA topological change"/>
    <property type="evidence" value="ECO:0007669"/>
    <property type="project" value="UniProtKB-UniRule"/>
</dbReference>
<feature type="binding site" evidence="10">
    <location>
        <position position="506"/>
    </location>
    <ligand>
        <name>Mg(2+)</name>
        <dbReference type="ChEBI" id="CHEBI:18420"/>
        <label>2</label>
    </ligand>
</feature>
<dbReference type="OrthoDB" id="9802808at2"/>
<dbReference type="PRINTS" id="PR01159">
    <property type="entry name" value="DNAGYRASEB"/>
</dbReference>
<dbReference type="GO" id="GO:0046872">
    <property type="term" value="F:metal ion binding"/>
    <property type="evidence" value="ECO:0007669"/>
    <property type="project" value="UniProtKB-KW"/>
</dbReference>
<evidence type="ECO:0000256" key="5">
    <source>
        <dbReference type="ARBA" id="ARBA00022840"/>
    </source>
</evidence>
<feature type="domain" description="Toprim" evidence="11">
    <location>
        <begin position="427"/>
        <end position="541"/>
    </location>
</feature>
<dbReference type="InterPro" id="IPR020568">
    <property type="entry name" value="Ribosomal_Su5_D2-typ_SF"/>
</dbReference>
<dbReference type="SUPFAM" id="SSF54211">
    <property type="entry name" value="Ribosomal protein S5 domain 2-like"/>
    <property type="match status" value="1"/>
</dbReference>
<accession>D0LFL2</accession>
<dbReference type="InterPro" id="IPR041423">
    <property type="entry name" value="GyrB_insert"/>
</dbReference>
<dbReference type="Pfam" id="PF02518">
    <property type="entry name" value="HATPase_c"/>
    <property type="match status" value="1"/>
</dbReference>
<dbReference type="EMBL" id="CP001804">
    <property type="protein sequence ID" value="ACY12646.1"/>
    <property type="molecule type" value="Genomic_DNA"/>
</dbReference>
<evidence type="ECO:0000256" key="2">
    <source>
        <dbReference type="ARBA" id="ARBA00010708"/>
    </source>
</evidence>
<dbReference type="KEGG" id="hoh:Hoch_0004"/>
<evidence type="ECO:0000256" key="3">
    <source>
        <dbReference type="ARBA" id="ARBA00022723"/>
    </source>
</evidence>
<dbReference type="GO" id="GO:0003918">
    <property type="term" value="F:DNA topoisomerase type II (double strand cut, ATP-hydrolyzing) activity"/>
    <property type="evidence" value="ECO:0007669"/>
    <property type="project" value="UniProtKB-UniRule"/>
</dbReference>
<dbReference type="GO" id="GO:0005524">
    <property type="term" value="F:ATP binding"/>
    <property type="evidence" value="ECO:0007669"/>
    <property type="project" value="UniProtKB-UniRule"/>
</dbReference>
<dbReference type="GO" id="GO:0003677">
    <property type="term" value="F:DNA binding"/>
    <property type="evidence" value="ECO:0007669"/>
    <property type="project" value="UniProtKB-KW"/>
</dbReference>
<keyword evidence="13" id="KW-1185">Reference proteome</keyword>
<dbReference type="CDD" id="cd00822">
    <property type="entry name" value="TopoII_Trans_DNA_gyrase"/>
    <property type="match status" value="1"/>
</dbReference>
<dbReference type="FunFam" id="3.40.50.670:FF:000001">
    <property type="entry name" value="DNA topoisomerase 2"/>
    <property type="match status" value="1"/>
</dbReference>
<keyword evidence="6 10" id="KW-0460">Magnesium</keyword>
<comment type="subcellular location">
    <subcellularLocation>
        <location evidence="10">Cytoplasm</location>
    </subcellularLocation>
</comment>
<dbReference type="NCBIfam" id="TIGR01059">
    <property type="entry name" value="gyrB"/>
    <property type="match status" value="1"/>
</dbReference>
<feature type="binding site" evidence="10">
    <location>
        <position position="433"/>
    </location>
    <ligand>
        <name>Mg(2+)</name>
        <dbReference type="ChEBI" id="CHEBI:18420"/>
        <label>1</label>
        <note>catalytic</note>
    </ligand>
</feature>
<feature type="binding site" evidence="10">
    <location>
        <position position="506"/>
    </location>
    <ligand>
        <name>Mg(2+)</name>
        <dbReference type="ChEBI" id="CHEBI:18420"/>
        <label>1</label>
        <note>catalytic</note>
    </ligand>
</feature>
<keyword evidence="9 10" id="KW-0413">Isomerase</keyword>
<evidence type="ECO:0000256" key="8">
    <source>
        <dbReference type="ARBA" id="ARBA00023125"/>
    </source>
</evidence>
<comment type="cofactor">
    <cofactor evidence="10">
        <name>Mg(2+)</name>
        <dbReference type="ChEBI" id="CHEBI:18420"/>
    </cofactor>
    <cofactor evidence="10">
        <name>Mn(2+)</name>
        <dbReference type="ChEBI" id="CHEBI:29035"/>
    </cofactor>
    <cofactor evidence="10">
        <name>Ca(2+)</name>
        <dbReference type="ChEBI" id="CHEBI:29108"/>
    </cofactor>
    <text evidence="10">Binds two Mg(2+) per subunit. The magnesium ions form salt bridges with both the protein and the DNA. Can also accept other divalent metal cations, such as Mn(2+) or Ca(2+).</text>
</comment>
<dbReference type="InterPro" id="IPR003594">
    <property type="entry name" value="HATPase_dom"/>
</dbReference>
<dbReference type="NCBIfam" id="NF011501">
    <property type="entry name" value="PRK14939.1"/>
    <property type="match status" value="1"/>
</dbReference>
<keyword evidence="4 10" id="KW-0547">Nucleotide-binding</keyword>
<dbReference type="PANTHER" id="PTHR45866">
    <property type="entry name" value="DNA GYRASE/TOPOISOMERASE SUBUNIT B"/>
    <property type="match status" value="1"/>
</dbReference>
<dbReference type="PANTHER" id="PTHR45866:SF1">
    <property type="entry name" value="DNA GYRASE SUBUNIT B, MITOCHONDRIAL"/>
    <property type="match status" value="1"/>
</dbReference>
<dbReference type="PRINTS" id="PR00418">
    <property type="entry name" value="TPI2FAMILY"/>
</dbReference>
<comment type="miscellaneous">
    <text evidence="10">Few gyrases are as efficient as E.coli at forming negative supercoils. Not all organisms have 2 type II topoisomerases; in organisms with a single type II topoisomerase this enzyme also has to decatenate newly replicated chromosomes.</text>
</comment>
<dbReference type="InterPro" id="IPR001241">
    <property type="entry name" value="Topo_IIA"/>
</dbReference>
<dbReference type="FunFam" id="3.30.565.10:FF:000002">
    <property type="entry name" value="DNA gyrase subunit B"/>
    <property type="match status" value="1"/>
</dbReference>
<dbReference type="FunFam" id="3.30.230.10:FF:000005">
    <property type="entry name" value="DNA gyrase subunit B"/>
    <property type="match status" value="1"/>
</dbReference>
<keyword evidence="5 10" id="KW-0067">ATP-binding</keyword>
<gene>
    <name evidence="10" type="primary">gyrB</name>
    <name evidence="12" type="ordered locus">Hoch_0004</name>
</gene>
<dbReference type="InterPro" id="IPR006171">
    <property type="entry name" value="TOPRIM_dom"/>
</dbReference>
<keyword evidence="7 10" id="KW-0799">Topoisomerase</keyword>
<name>D0LFL2_HALO1</name>
<comment type="subunit">
    <text evidence="10">Heterotetramer, composed of two GyrA and two GyrB chains. In the heterotetramer, GyrA contains the active site tyrosine that forms a transient covalent intermediate with DNA, while GyrB binds cofactors and catalyzes ATP hydrolysis.</text>
</comment>
<dbReference type="EC" id="5.6.2.2" evidence="10"/>
<dbReference type="Gene3D" id="3.40.50.670">
    <property type="match status" value="2"/>
</dbReference>
<dbReference type="STRING" id="502025.Hoch_0004"/>
<dbReference type="InterPro" id="IPR013506">
    <property type="entry name" value="Topo_IIA_bsu_dom2"/>
</dbReference>
<evidence type="ECO:0000259" key="11">
    <source>
        <dbReference type="PROSITE" id="PS50880"/>
    </source>
</evidence>
<dbReference type="SUPFAM" id="SSF56719">
    <property type="entry name" value="Type II DNA topoisomerase"/>
    <property type="match status" value="1"/>
</dbReference>
<keyword evidence="8" id="KW-0238">DNA-binding</keyword>
<comment type="similarity">
    <text evidence="2 10">Belongs to the type II topoisomerase GyrB family.</text>
</comment>
<dbReference type="CDD" id="cd16928">
    <property type="entry name" value="HATPase_GyrB-like"/>
    <property type="match status" value="1"/>
</dbReference>
<dbReference type="Pfam" id="PF18053">
    <property type="entry name" value="GyrB_insert"/>
    <property type="match status" value="1"/>
</dbReference>
<organism evidence="12 13">
    <name type="scientific">Haliangium ochraceum (strain DSM 14365 / JCM 11303 / SMP-2)</name>
    <dbReference type="NCBI Taxonomy" id="502025"/>
    <lineage>
        <taxon>Bacteria</taxon>
        <taxon>Pseudomonadati</taxon>
        <taxon>Myxococcota</taxon>
        <taxon>Polyangia</taxon>
        <taxon>Haliangiales</taxon>
        <taxon>Kofleriaceae</taxon>
        <taxon>Haliangium</taxon>
    </lineage>
</organism>
<dbReference type="RefSeq" id="WP_012825273.1">
    <property type="nucleotide sequence ID" value="NC_013440.1"/>
</dbReference>
<protein>
    <recommendedName>
        <fullName evidence="10">DNA gyrase subunit B</fullName>
        <ecNumber evidence="10">5.6.2.2</ecNumber>
    </recommendedName>
</protein>